<gene>
    <name evidence="2" type="ORF">B296_00050607</name>
</gene>
<name>A0A426XMX3_ENSVE</name>
<reference evidence="2 3" key="1">
    <citation type="journal article" date="2014" name="Agronomy (Basel)">
        <title>A Draft Genome Sequence for Ensete ventricosum, the Drought-Tolerant Tree Against Hunger.</title>
        <authorList>
            <person name="Harrison J."/>
            <person name="Moore K.A."/>
            <person name="Paszkiewicz K."/>
            <person name="Jones T."/>
            <person name="Grant M."/>
            <person name="Ambacheew D."/>
            <person name="Muzemil S."/>
            <person name="Studholme D.J."/>
        </authorList>
    </citation>
    <scope>NUCLEOTIDE SEQUENCE [LARGE SCALE GENOMIC DNA]</scope>
</reference>
<sequence>MVCGQLIVLTHPPDNEWRSRADMPDLPLTRLTVDRPRKLPEERSRAAISLDPVSDPVHTGNLIKVIRHPTLRDDPNILTLEGGPMSQDRIFNLFPSRVTEEAVPPAPTAMTMPHITVAPPSGAR</sequence>
<dbReference type="Proteomes" id="UP000287651">
    <property type="component" value="Unassembled WGS sequence"/>
</dbReference>
<protein>
    <submittedName>
        <fullName evidence="2">Uncharacterized protein</fullName>
    </submittedName>
</protein>
<dbReference type="AlphaFoldDB" id="A0A426XMX3"/>
<evidence type="ECO:0000313" key="3">
    <source>
        <dbReference type="Proteomes" id="UP000287651"/>
    </source>
</evidence>
<evidence type="ECO:0000256" key="1">
    <source>
        <dbReference type="SAM" id="MobiDB-lite"/>
    </source>
</evidence>
<evidence type="ECO:0000313" key="2">
    <source>
        <dbReference type="EMBL" id="RRT40814.1"/>
    </source>
</evidence>
<feature type="region of interest" description="Disordered" evidence="1">
    <location>
        <begin position="102"/>
        <end position="124"/>
    </location>
</feature>
<comment type="caution">
    <text evidence="2">The sequence shown here is derived from an EMBL/GenBank/DDBJ whole genome shotgun (WGS) entry which is preliminary data.</text>
</comment>
<proteinExistence type="predicted"/>
<organism evidence="2 3">
    <name type="scientific">Ensete ventricosum</name>
    <name type="common">Abyssinian banana</name>
    <name type="synonym">Musa ensete</name>
    <dbReference type="NCBI Taxonomy" id="4639"/>
    <lineage>
        <taxon>Eukaryota</taxon>
        <taxon>Viridiplantae</taxon>
        <taxon>Streptophyta</taxon>
        <taxon>Embryophyta</taxon>
        <taxon>Tracheophyta</taxon>
        <taxon>Spermatophyta</taxon>
        <taxon>Magnoliopsida</taxon>
        <taxon>Liliopsida</taxon>
        <taxon>Zingiberales</taxon>
        <taxon>Musaceae</taxon>
        <taxon>Ensete</taxon>
    </lineage>
</organism>
<accession>A0A426XMX3</accession>
<dbReference type="EMBL" id="AMZH03019081">
    <property type="protein sequence ID" value="RRT40814.1"/>
    <property type="molecule type" value="Genomic_DNA"/>
</dbReference>